<dbReference type="InterPro" id="IPR036974">
    <property type="entry name" value="PUA_sf"/>
</dbReference>
<dbReference type="Pfam" id="PF17785">
    <property type="entry name" value="PUA_3"/>
    <property type="match status" value="1"/>
</dbReference>
<dbReference type="PANTHER" id="PTHR43042">
    <property type="entry name" value="SAM-DEPENDENT METHYLTRANSFERASE"/>
    <property type="match status" value="1"/>
</dbReference>
<keyword evidence="3" id="KW-0808">Transferase</keyword>
<reference evidence="3" key="1">
    <citation type="submission" date="2022-12" db="EMBL/GenBank/DDBJ databases">
        <title>Whole genome sequence analysis of a duck derived balloon bacteium Aerococcus urinaeequi henan2020.</title>
        <authorList>
            <person name="Zhang H."/>
            <person name="Qiao H.X."/>
            <person name="Bian C.Z."/>
            <person name="Shu J.C."/>
        </authorList>
    </citation>
    <scope>NUCLEOTIDE SEQUENCE</scope>
    <source>
        <strain evidence="3">2020-HN-1</strain>
    </source>
</reference>
<dbReference type="GO" id="GO:0003723">
    <property type="term" value="F:RNA binding"/>
    <property type="evidence" value="ECO:0007669"/>
    <property type="project" value="InterPro"/>
</dbReference>
<feature type="domain" description="RlmI-like PUA" evidence="2">
    <location>
        <begin position="13"/>
        <end position="72"/>
    </location>
</feature>
<dbReference type="Gene3D" id="3.40.50.150">
    <property type="entry name" value="Vaccinia Virus protein VP39"/>
    <property type="match status" value="1"/>
</dbReference>
<dbReference type="InterPro" id="IPR015947">
    <property type="entry name" value="PUA-like_sf"/>
</dbReference>
<dbReference type="Gene3D" id="2.30.130.10">
    <property type="entry name" value="PUA domain"/>
    <property type="match status" value="1"/>
</dbReference>
<evidence type="ECO:0000313" key="4">
    <source>
        <dbReference type="Proteomes" id="UP001164714"/>
    </source>
</evidence>
<dbReference type="GO" id="GO:0032259">
    <property type="term" value="P:methylation"/>
    <property type="evidence" value="ECO:0007669"/>
    <property type="project" value="UniProtKB-KW"/>
</dbReference>
<dbReference type="CDD" id="cd11572">
    <property type="entry name" value="RlmI_M_like"/>
    <property type="match status" value="1"/>
</dbReference>
<feature type="domain" description="S-adenosylmethionine-dependent methyltransferase" evidence="1">
    <location>
        <begin position="177"/>
        <end position="360"/>
    </location>
</feature>
<dbReference type="AlphaFoldDB" id="A0A0U4P885"/>
<keyword evidence="3" id="KW-0489">Methyltransferase</keyword>
<dbReference type="Gene3D" id="3.30.750.80">
    <property type="entry name" value="RNA methyltransferase domain (HRMD) like"/>
    <property type="match status" value="1"/>
</dbReference>
<proteinExistence type="predicted"/>
<dbReference type="KEGG" id="aui:APT62_01325"/>
<sequence length="406" mass="45184">MAKKNTQLPKMELRKWATVQVKKGQILLTEKDFVNPPSFTEGELVEIIGIDHEFLGYGYMAKQHKGVGWILTTDQNADTGLLGDLDFVQAKLQEAKNQRQALLIDDMTTAFRIFNGEGDGIGGFTIDWYAGYALIQWYSEGIYRYKDIILEALNNVFPELKGIVGKNRFNLDGTGSAKQSEVLAGDIPETLTIQENGVNYIVRLDDGWMTGIFLDQRNVRNYIQTEIAPGKSLLNLFSYTGAFSVAAALGGAAETMSVDVAKRSLQLTQEQFQANGLEIGDQHKVRVMDVFNYLDYAKTHDLRFDIVVLDPPSFSRTKKHTFQASKDYRNLVASALSILNTGGYLVSSTNAANMTKEDFIKQIGEGSDDARVDIMPVADFGLPVDFPAPKGNPESDYLKVEIFQKL</sequence>
<dbReference type="RefSeq" id="WP_016897940.1">
    <property type="nucleotide sequence ID" value="NZ_CP013988.1"/>
</dbReference>
<evidence type="ECO:0000259" key="1">
    <source>
        <dbReference type="Pfam" id="PF10672"/>
    </source>
</evidence>
<dbReference type="InterPro" id="IPR019614">
    <property type="entry name" value="SAM-dep_methyl-trfase"/>
</dbReference>
<dbReference type="InterPro" id="IPR041532">
    <property type="entry name" value="RlmI-like_PUA"/>
</dbReference>
<dbReference type="Pfam" id="PF10672">
    <property type="entry name" value="Methyltrans_SAM"/>
    <property type="match status" value="1"/>
</dbReference>
<dbReference type="PANTHER" id="PTHR43042:SF3">
    <property type="entry name" value="RIBOSOMAL RNA LARGE SUBUNIT METHYLTRANSFERASE YWBD-RELATED"/>
    <property type="match status" value="1"/>
</dbReference>
<name>A0A0U4P885_9LACT</name>
<dbReference type="OrthoDB" id="9805492at2"/>
<gene>
    <name evidence="3" type="ORF">OZ415_08595</name>
</gene>
<evidence type="ECO:0000313" key="3">
    <source>
        <dbReference type="EMBL" id="WAT24293.1"/>
    </source>
</evidence>
<dbReference type="EMBL" id="CP114063">
    <property type="protein sequence ID" value="WAT24293.1"/>
    <property type="molecule type" value="Genomic_DNA"/>
</dbReference>
<evidence type="ECO:0000259" key="2">
    <source>
        <dbReference type="Pfam" id="PF17785"/>
    </source>
</evidence>
<protein>
    <submittedName>
        <fullName evidence="3">Class I SAM-dependent rRNA methyltransferase</fullName>
    </submittedName>
</protein>
<dbReference type="SUPFAM" id="SSF53335">
    <property type="entry name" value="S-adenosyl-L-methionine-dependent methyltransferases"/>
    <property type="match status" value="1"/>
</dbReference>
<organism evidence="3 4">
    <name type="scientific">Aerococcus urinaeequi</name>
    <dbReference type="NCBI Taxonomy" id="51665"/>
    <lineage>
        <taxon>Bacteria</taxon>
        <taxon>Bacillati</taxon>
        <taxon>Bacillota</taxon>
        <taxon>Bacilli</taxon>
        <taxon>Lactobacillales</taxon>
        <taxon>Aerococcaceae</taxon>
        <taxon>Aerococcus</taxon>
    </lineage>
</organism>
<dbReference type="CDD" id="cd02440">
    <property type="entry name" value="AdoMet_MTases"/>
    <property type="match status" value="1"/>
</dbReference>
<dbReference type="SUPFAM" id="SSF88697">
    <property type="entry name" value="PUA domain-like"/>
    <property type="match status" value="1"/>
</dbReference>
<dbReference type="GO" id="GO:0008168">
    <property type="term" value="F:methyltransferase activity"/>
    <property type="evidence" value="ECO:0007669"/>
    <property type="project" value="UniProtKB-KW"/>
</dbReference>
<dbReference type="Proteomes" id="UP001164714">
    <property type="component" value="Chromosome"/>
</dbReference>
<dbReference type="InterPro" id="IPR029063">
    <property type="entry name" value="SAM-dependent_MTases_sf"/>
</dbReference>
<accession>A0A0U4P885</accession>